<evidence type="ECO:0000256" key="1">
    <source>
        <dbReference type="SAM" id="Phobius"/>
    </source>
</evidence>
<evidence type="ECO:0000313" key="3">
    <source>
        <dbReference type="Proteomes" id="UP000264779"/>
    </source>
</evidence>
<feature type="transmembrane region" description="Helical" evidence="1">
    <location>
        <begin position="6"/>
        <end position="34"/>
    </location>
</feature>
<accession>A0A358DYV6</accession>
<proteinExistence type="predicted"/>
<gene>
    <name evidence="2" type="ORF">DEB45_09370</name>
</gene>
<dbReference type="AlphaFoldDB" id="A0A358DYV6"/>
<protein>
    <submittedName>
        <fullName evidence="2">Uncharacterized protein</fullName>
    </submittedName>
</protein>
<dbReference type="Proteomes" id="UP000264779">
    <property type="component" value="Unassembled WGS sequence"/>
</dbReference>
<keyword evidence="1" id="KW-0472">Membrane</keyword>
<keyword evidence="1" id="KW-0812">Transmembrane</keyword>
<sequence length="134" mass="15512">MNFGYIPIFLIAFQSIHYPFIGCFNNPLMVLFVLSFKGFPDFESTSNQPWGEDVLMKSMNSVEREIRKKTLDKLTLEIALLEVETVKREAELELIKEQIRHKQFTRKVMKVTTTITGLSLITTVLMHFGLIPKT</sequence>
<name>A0A358DYV6_9ALTE</name>
<evidence type="ECO:0000313" key="2">
    <source>
        <dbReference type="EMBL" id="HBU51459.1"/>
    </source>
</evidence>
<comment type="caution">
    <text evidence="2">The sequence shown here is derived from an EMBL/GenBank/DDBJ whole genome shotgun (WGS) entry which is preliminary data.</text>
</comment>
<dbReference type="EMBL" id="DONK01000137">
    <property type="protein sequence ID" value="HBU51459.1"/>
    <property type="molecule type" value="Genomic_DNA"/>
</dbReference>
<keyword evidence="1" id="KW-1133">Transmembrane helix</keyword>
<reference evidence="2 3" key="1">
    <citation type="journal article" date="2018" name="Nat. Biotechnol.">
        <title>A standardized bacterial taxonomy based on genome phylogeny substantially revises the tree of life.</title>
        <authorList>
            <person name="Parks D.H."/>
            <person name="Chuvochina M."/>
            <person name="Waite D.W."/>
            <person name="Rinke C."/>
            <person name="Skarshewski A."/>
            <person name="Chaumeil P.A."/>
            <person name="Hugenholtz P."/>
        </authorList>
    </citation>
    <scope>NUCLEOTIDE SEQUENCE [LARGE SCALE GENOMIC DNA]</scope>
    <source>
        <strain evidence="2">UBA11621</strain>
    </source>
</reference>
<feature type="transmembrane region" description="Helical" evidence="1">
    <location>
        <begin position="108"/>
        <end position="131"/>
    </location>
</feature>
<organism evidence="2 3">
    <name type="scientific">Alteromonas australica</name>
    <dbReference type="NCBI Taxonomy" id="589873"/>
    <lineage>
        <taxon>Bacteria</taxon>
        <taxon>Pseudomonadati</taxon>
        <taxon>Pseudomonadota</taxon>
        <taxon>Gammaproteobacteria</taxon>
        <taxon>Alteromonadales</taxon>
        <taxon>Alteromonadaceae</taxon>
        <taxon>Alteromonas/Salinimonas group</taxon>
        <taxon>Alteromonas</taxon>
    </lineage>
</organism>